<dbReference type="EMBL" id="LNQE01000985">
    <property type="protein sequence ID" value="KUG22118.1"/>
    <property type="molecule type" value="Genomic_DNA"/>
</dbReference>
<organism evidence="1">
    <name type="scientific">hydrocarbon metagenome</name>
    <dbReference type="NCBI Taxonomy" id="938273"/>
    <lineage>
        <taxon>unclassified sequences</taxon>
        <taxon>metagenomes</taxon>
        <taxon>ecological metagenomes</taxon>
    </lineage>
</organism>
<reference evidence="1" key="1">
    <citation type="journal article" date="2015" name="Proc. Natl. Acad. Sci. U.S.A.">
        <title>Networks of energetic and metabolic interactions define dynamics in microbial communities.</title>
        <authorList>
            <person name="Embree M."/>
            <person name="Liu J.K."/>
            <person name="Al-Bassam M.M."/>
            <person name="Zengler K."/>
        </authorList>
    </citation>
    <scope>NUCLEOTIDE SEQUENCE</scope>
</reference>
<dbReference type="CDD" id="cd10441">
    <property type="entry name" value="GIY-YIG_COG1833"/>
    <property type="match status" value="1"/>
</dbReference>
<dbReference type="PANTHER" id="PTHR37460:SF1">
    <property type="entry name" value="ENDONUCLEASE III"/>
    <property type="match status" value="1"/>
</dbReference>
<evidence type="ECO:0000313" key="1">
    <source>
        <dbReference type="EMBL" id="KUG22118.1"/>
    </source>
</evidence>
<gene>
    <name evidence="1" type="ORF">ASZ90_008088</name>
</gene>
<dbReference type="Pfam" id="PF01986">
    <property type="entry name" value="DUF123"/>
    <property type="match status" value="1"/>
</dbReference>
<sequence>MGSAFGPGGVQARVTRHCRKKKSKHWHIDYLREYMNPAFAWYSNEPTNLEHRWAQALSEMEETSPIKGFGCTDCKCLSHMFVMKKKPSLAKFMSAIGSPIETWVFQPDS</sequence>
<accession>A0A0W8FMH5</accession>
<name>A0A0W8FMH5_9ZZZZ</name>
<dbReference type="InterPro" id="IPR002837">
    <property type="entry name" value="DUF123"/>
</dbReference>
<protein>
    <recommendedName>
        <fullName evidence="2">DUF123 domain-containing protein</fullName>
    </recommendedName>
</protein>
<dbReference type="PANTHER" id="PTHR37460">
    <property type="entry name" value="ENDONUCLEASE III"/>
    <property type="match status" value="1"/>
</dbReference>
<dbReference type="AlphaFoldDB" id="A0A0W8FMH5"/>
<comment type="caution">
    <text evidence="1">The sequence shown here is derived from an EMBL/GenBank/DDBJ whole genome shotgun (WGS) entry which is preliminary data.</text>
</comment>
<evidence type="ECO:0008006" key="2">
    <source>
        <dbReference type="Google" id="ProtNLM"/>
    </source>
</evidence>
<proteinExistence type="predicted"/>